<sequence>RTKSLWTRVLELSESEIRKLLSEATIRDILEYKYAGGITTISFEKLLNAIK</sequence>
<reference evidence="1" key="1">
    <citation type="journal article" date="2014" name="Front. Microbiol.">
        <title>High frequency of phylogenetically diverse reductive dehalogenase-homologous genes in deep subseafloor sedimentary metagenomes.</title>
        <authorList>
            <person name="Kawai M."/>
            <person name="Futagami T."/>
            <person name="Toyoda A."/>
            <person name="Takaki Y."/>
            <person name="Nishi S."/>
            <person name="Hori S."/>
            <person name="Arai W."/>
            <person name="Tsubouchi T."/>
            <person name="Morono Y."/>
            <person name="Uchiyama I."/>
            <person name="Ito T."/>
            <person name="Fujiyama A."/>
            <person name="Inagaki F."/>
            <person name="Takami H."/>
        </authorList>
    </citation>
    <scope>NUCLEOTIDE SEQUENCE</scope>
    <source>
        <strain evidence="1">Expedition CK06-06</strain>
    </source>
</reference>
<protein>
    <submittedName>
        <fullName evidence="1">Uncharacterized protein</fullName>
    </submittedName>
</protein>
<organism evidence="1">
    <name type="scientific">marine sediment metagenome</name>
    <dbReference type="NCBI Taxonomy" id="412755"/>
    <lineage>
        <taxon>unclassified sequences</taxon>
        <taxon>metagenomes</taxon>
        <taxon>ecological metagenomes</taxon>
    </lineage>
</organism>
<gene>
    <name evidence="1" type="ORF">S03H2_20415</name>
</gene>
<feature type="non-terminal residue" evidence="1">
    <location>
        <position position="1"/>
    </location>
</feature>
<comment type="caution">
    <text evidence="1">The sequence shown here is derived from an EMBL/GenBank/DDBJ whole genome shotgun (WGS) entry which is preliminary data.</text>
</comment>
<name>X1FWH4_9ZZZZ</name>
<accession>X1FWH4</accession>
<proteinExistence type="predicted"/>
<dbReference type="AlphaFoldDB" id="X1FWH4"/>
<evidence type="ECO:0000313" key="1">
    <source>
        <dbReference type="EMBL" id="GAH36910.1"/>
    </source>
</evidence>
<dbReference type="EMBL" id="BARU01010758">
    <property type="protein sequence ID" value="GAH36910.1"/>
    <property type="molecule type" value="Genomic_DNA"/>
</dbReference>